<feature type="chain" id="PRO_5022897879" evidence="1">
    <location>
        <begin position="22"/>
        <end position="98"/>
    </location>
</feature>
<dbReference type="Proteomes" id="UP000325315">
    <property type="component" value="Unassembled WGS sequence"/>
</dbReference>
<gene>
    <name evidence="2" type="ORF">EPI10_033259</name>
</gene>
<evidence type="ECO:0000313" key="3">
    <source>
        <dbReference type="Proteomes" id="UP000325315"/>
    </source>
</evidence>
<feature type="signal peptide" evidence="1">
    <location>
        <begin position="1"/>
        <end position="21"/>
    </location>
</feature>
<accession>A0A5B6X9V2</accession>
<keyword evidence="1" id="KW-0732">Signal</keyword>
<dbReference type="AlphaFoldDB" id="A0A5B6X9V2"/>
<dbReference type="GO" id="GO:0016301">
    <property type="term" value="F:kinase activity"/>
    <property type="evidence" value="ECO:0007669"/>
    <property type="project" value="UniProtKB-KW"/>
</dbReference>
<proteinExistence type="predicted"/>
<evidence type="ECO:0000256" key="1">
    <source>
        <dbReference type="SAM" id="SignalP"/>
    </source>
</evidence>
<keyword evidence="2" id="KW-0808">Transferase</keyword>
<keyword evidence="2" id="KW-0418">Kinase</keyword>
<organism evidence="2 3">
    <name type="scientific">Gossypium australe</name>
    <dbReference type="NCBI Taxonomy" id="47621"/>
    <lineage>
        <taxon>Eukaryota</taxon>
        <taxon>Viridiplantae</taxon>
        <taxon>Streptophyta</taxon>
        <taxon>Embryophyta</taxon>
        <taxon>Tracheophyta</taxon>
        <taxon>Spermatophyta</taxon>
        <taxon>Magnoliopsida</taxon>
        <taxon>eudicotyledons</taxon>
        <taxon>Gunneridae</taxon>
        <taxon>Pentapetalae</taxon>
        <taxon>rosids</taxon>
        <taxon>malvids</taxon>
        <taxon>Malvales</taxon>
        <taxon>Malvaceae</taxon>
        <taxon>Malvoideae</taxon>
        <taxon>Gossypium</taxon>
    </lineage>
</organism>
<sequence length="98" mass="11453">MGWVFMMLLSWAIFFGSLCVAQIGLPKFDLRLLQYMRVKEEVQKRKVKYRRDDNGHPILSLLGLPFASQVHCQSNEDAAFIWRKLFVMEVTQAKRSTS</sequence>
<keyword evidence="3" id="KW-1185">Reference proteome</keyword>
<protein>
    <submittedName>
        <fullName evidence="2">Inositol 3-kinase-like</fullName>
    </submittedName>
</protein>
<reference evidence="3" key="1">
    <citation type="journal article" date="2019" name="Plant Biotechnol. J.">
        <title>Genome sequencing of the Australian wild diploid species Gossypium australe highlights disease resistance and delayed gland morphogenesis.</title>
        <authorList>
            <person name="Cai Y."/>
            <person name="Cai X."/>
            <person name="Wang Q."/>
            <person name="Wang P."/>
            <person name="Zhang Y."/>
            <person name="Cai C."/>
            <person name="Xu Y."/>
            <person name="Wang K."/>
            <person name="Zhou Z."/>
            <person name="Wang C."/>
            <person name="Geng S."/>
            <person name="Li B."/>
            <person name="Dong Q."/>
            <person name="Hou Y."/>
            <person name="Wang H."/>
            <person name="Ai P."/>
            <person name="Liu Z."/>
            <person name="Yi F."/>
            <person name="Sun M."/>
            <person name="An G."/>
            <person name="Cheng J."/>
            <person name="Zhang Y."/>
            <person name="Shi Q."/>
            <person name="Xie Y."/>
            <person name="Shi X."/>
            <person name="Chang Y."/>
            <person name="Huang F."/>
            <person name="Chen Y."/>
            <person name="Hong S."/>
            <person name="Mi L."/>
            <person name="Sun Q."/>
            <person name="Zhang L."/>
            <person name="Zhou B."/>
            <person name="Peng R."/>
            <person name="Zhang X."/>
            <person name="Liu F."/>
        </authorList>
    </citation>
    <scope>NUCLEOTIDE SEQUENCE [LARGE SCALE GENOMIC DNA]</scope>
    <source>
        <strain evidence="3">cv. PA1801</strain>
    </source>
</reference>
<comment type="caution">
    <text evidence="2">The sequence shown here is derived from an EMBL/GenBank/DDBJ whole genome shotgun (WGS) entry which is preliminary data.</text>
</comment>
<dbReference type="EMBL" id="SMMG02000001">
    <property type="protein sequence ID" value="KAA3489677.1"/>
    <property type="molecule type" value="Genomic_DNA"/>
</dbReference>
<evidence type="ECO:0000313" key="2">
    <source>
        <dbReference type="EMBL" id="KAA3489677.1"/>
    </source>
</evidence>
<name>A0A5B6X9V2_9ROSI</name>